<gene>
    <name evidence="1" type="ORF">SI8410_10014498</name>
</gene>
<organism evidence="1 2">
    <name type="scientific">Spirodela intermedia</name>
    <name type="common">Intermediate duckweed</name>
    <dbReference type="NCBI Taxonomy" id="51605"/>
    <lineage>
        <taxon>Eukaryota</taxon>
        <taxon>Viridiplantae</taxon>
        <taxon>Streptophyta</taxon>
        <taxon>Embryophyta</taxon>
        <taxon>Tracheophyta</taxon>
        <taxon>Spermatophyta</taxon>
        <taxon>Magnoliopsida</taxon>
        <taxon>Liliopsida</taxon>
        <taxon>Araceae</taxon>
        <taxon>Lemnoideae</taxon>
        <taxon>Spirodela</taxon>
    </lineage>
</organism>
<dbReference type="Proteomes" id="UP000663760">
    <property type="component" value="Chromosome 10"/>
</dbReference>
<reference evidence="1" key="1">
    <citation type="submission" date="2020-02" db="EMBL/GenBank/DDBJ databases">
        <authorList>
            <person name="Scholz U."/>
            <person name="Mascher M."/>
            <person name="Fiebig A."/>
        </authorList>
    </citation>
    <scope>NUCLEOTIDE SEQUENCE</scope>
</reference>
<keyword evidence="2" id="KW-1185">Reference proteome</keyword>
<proteinExistence type="predicted"/>
<accession>A0A7I8L1H1</accession>
<name>A0A7I8L1H1_SPIIN</name>
<evidence type="ECO:0000313" key="1">
    <source>
        <dbReference type="EMBL" id="CAA7403820.1"/>
    </source>
</evidence>
<evidence type="ECO:0000313" key="2">
    <source>
        <dbReference type="Proteomes" id="UP000663760"/>
    </source>
</evidence>
<sequence length="119" mass="13118">MGRQVVSGSCHLAEQKNSDFAALRWLSPDGEDGKMVTLRLSGGCHLMERSWMEVGHVSRSFILSNFSSNAPRIASFSHVYNHSLPHSRLATGSLCGVHSLKGSVWTKTMWTISRSPCEV</sequence>
<dbReference type="AlphaFoldDB" id="A0A7I8L1H1"/>
<protein>
    <submittedName>
        <fullName evidence="1">Uncharacterized protein</fullName>
    </submittedName>
</protein>
<dbReference type="EMBL" id="LR746273">
    <property type="protein sequence ID" value="CAA7403820.1"/>
    <property type="molecule type" value="Genomic_DNA"/>
</dbReference>